<feature type="region of interest" description="Disordered" evidence="5">
    <location>
        <begin position="994"/>
        <end position="1034"/>
    </location>
</feature>
<dbReference type="AlphaFoldDB" id="A0A4S4M5F2"/>
<accession>A0A4S4M5F2</accession>
<dbReference type="OrthoDB" id="3359639at2759"/>
<feature type="compositionally biased region" description="Polar residues" evidence="5">
    <location>
        <begin position="994"/>
        <end position="1006"/>
    </location>
</feature>
<comment type="similarity">
    <text evidence="2">Belongs to the protein kinase superfamily. STE Ser/Thr protein kinase family. COT1 subfamily.</text>
</comment>
<dbReference type="GO" id="GO:0005737">
    <property type="term" value="C:cytoplasm"/>
    <property type="evidence" value="ECO:0007669"/>
    <property type="project" value="TreeGrafter"/>
</dbReference>
<dbReference type="InterPro" id="IPR050839">
    <property type="entry name" value="Rho-assoc_Ser/Thr_Kinase"/>
</dbReference>
<evidence type="ECO:0000256" key="5">
    <source>
        <dbReference type="SAM" id="MobiDB-lite"/>
    </source>
</evidence>
<feature type="region of interest" description="Disordered" evidence="5">
    <location>
        <begin position="1"/>
        <end position="37"/>
    </location>
</feature>
<dbReference type="GO" id="GO:0005524">
    <property type="term" value="F:ATP binding"/>
    <property type="evidence" value="ECO:0007669"/>
    <property type="project" value="InterPro"/>
</dbReference>
<feature type="compositionally biased region" description="Polar residues" evidence="5">
    <location>
        <begin position="1"/>
        <end position="19"/>
    </location>
</feature>
<comment type="catalytic activity">
    <reaction evidence="3">
        <text>L-threonyl-[protein] + ATP = O-phospho-L-threonyl-[protein] + ADP + H(+)</text>
        <dbReference type="Rhea" id="RHEA:46608"/>
        <dbReference type="Rhea" id="RHEA-COMP:11060"/>
        <dbReference type="Rhea" id="RHEA-COMP:11605"/>
        <dbReference type="ChEBI" id="CHEBI:15378"/>
        <dbReference type="ChEBI" id="CHEBI:30013"/>
        <dbReference type="ChEBI" id="CHEBI:30616"/>
        <dbReference type="ChEBI" id="CHEBI:61977"/>
        <dbReference type="ChEBI" id="CHEBI:456216"/>
        <dbReference type="EC" id="2.7.11.1"/>
    </reaction>
</comment>
<proteinExistence type="inferred from homology"/>
<dbReference type="InterPro" id="IPR000719">
    <property type="entry name" value="Prot_kinase_dom"/>
</dbReference>
<dbReference type="EMBL" id="SGPM01000524">
    <property type="protein sequence ID" value="THH19708.1"/>
    <property type="molecule type" value="Genomic_DNA"/>
</dbReference>
<dbReference type="InterPro" id="IPR008271">
    <property type="entry name" value="Ser/Thr_kinase_AS"/>
</dbReference>
<dbReference type="PROSITE" id="PS00108">
    <property type="entry name" value="PROTEIN_KINASE_ST"/>
    <property type="match status" value="1"/>
</dbReference>
<evidence type="ECO:0000259" key="6">
    <source>
        <dbReference type="PROSITE" id="PS50011"/>
    </source>
</evidence>
<evidence type="ECO:0000313" key="7">
    <source>
        <dbReference type="EMBL" id="THH19708.1"/>
    </source>
</evidence>
<protein>
    <recommendedName>
        <fullName evidence="6">Protein kinase domain-containing protein</fullName>
    </recommendedName>
</protein>
<evidence type="ECO:0000256" key="1">
    <source>
        <dbReference type="ARBA" id="ARBA00022553"/>
    </source>
</evidence>
<dbReference type="GO" id="GO:0005856">
    <property type="term" value="C:cytoskeleton"/>
    <property type="evidence" value="ECO:0007669"/>
    <property type="project" value="TreeGrafter"/>
</dbReference>
<reference evidence="7 8" key="1">
    <citation type="submission" date="2019-02" db="EMBL/GenBank/DDBJ databases">
        <title>Genome sequencing of the rare red list fungi Antrodiella citrinella (Flaviporus citrinellus).</title>
        <authorList>
            <person name="Buettner E."/>
            <person name="Kellner H."/>
        </authorList>
    </citation>
    <scope>NUCLEOTIDE SEQUENCE [LARGE SCALE GENOMIC DNA]</scope>
    <source>
        <strain evidence="7 8">DSM 108506</strain>
    </source>
</reference>
<dbReference type="SUPFAM" id="SSF56112">
    <property type="entry name" value="Protein kinase-like (PK-like)"/>
    <property type="match status" value="1"/>
</dbReference>
<feature type="region of interest" description="Disordered" evidence="5">
    <location>
        <begin position="780"/>
        <end position="800"/>
    </location>
</feature>
<dbReference type="Gene3D" id="1.10.510.10">
    <property type="entry name" value="Transferase(Phosphotransferase) domain 1"/>
    <property type="match status" value="1"/>
</dbReference>
<dbReference type="GO" id="GO:0004674">
    <property type="term" value="F:protein serine/threonine kinase activity"/>
    <property type="evidence" value="ECO:0007669"/>
    <property type="project" value="UniProtKB-EC"/>
</dbReference>
<keyword evidence="1" id="KW-0597">Phosphoprotein</keyword>
<sequence length="1124" mass="124144">MARSASQQPASIPSGSAQTFEHDFGLAPEPVLEPDPVLHQEPDFVANLDPEELEELAQIERELNARSLITVADCLAIQLGVIGPPPPMLTNRIASSTRGLTQTEADYTLLQQLKWVASFKQFGQVAKAKLRAHPKFQTFSSRVLDPTDLEDSALMHSLHPDNTGKGLPSQIHSEADTTSHILVKLAFPAIWALQCMLQEGTETPIFPYASSCNGKRGSGIPDAVLISMHGVAKGLGEWKTANSLPSGSFDHILALLQALENSTLGVPLRFWWGTDGTNDLSEESAKLRKILCQIWGQLLDRPDATATFLSSFDTTMFFYRHPEAPNFLFLSDAIEHRSISVMDVMAMFALSLGITKLEKEDLPKLNHTNWRCLDDYYRRFPQEGSGLDRRRNISELIQAHSALLETEREAERYKKLKRKKVTVAPSSRKLRSKGKVVLSESEDDDFDDALDRILHGQSVIGKTSKTTKIDQLRFTDEDLHIIGTLEYGQFAVIDVVSCQLDGRVYARKAIEKRLALRTRDQCSPQLERDILLSALRTNTEWAPHLLCAFQTPTHLNLVMDYAEGGTLWDILESSPLDGKISELDIKWWTPQIISAIDWCHSQGFVHRDIKPHNFVLKSDAHLMLIDFGSAAPLLQPHSDGSQQVPKRHCLVPCGTCDYISPEILRAHEAALVALEMSGEPDDDSRDDVTGGYGRETDWWSLGAMLYEMVYGIAPFFAKDIKQTYLKITDHTSSSVSSPGIALVRNTPSQQSSRSILREQSVASFIGFSWGPAMEAFKSENAAGSEGPSVRQDTVNTPRPLRYTSVPLTPYTFIPPTPGIDSLKATATPRPYQLQPFATPIRPNMMSPYGTLPRASTIRRTAPRRAVSDREAMKQLVDCVGMSARKKVLESGRKPKVLGKFNFGSGSKSNSTLKELRFDRSVMVMNDDMGISFRLDPPASASTSASGSMLTSLGASTGMNVSQSNHSHSHSQSQSQSTSILSRASRDLNNINTSFLVPSESDTSTETDIPPSPSPSPRPGSAMSMLSRRSQTPTISGSYLRINATAGSRTLDTMKSNFLSPLSPIDPAWRQAAASDDEDVAERRGLQLQDNVWDDLQRRHSTLMRDIAHLDIRLAGVVAQVREAG</sequence>
<feature type="domain" description="Protein kinase" evidence="6">
    <location>
        <begin position="479"/>
        <end position="765"/>
    </location>
</feature>
<organism evidence="7 8">
    <name type="scientific">Antrodiella citrinella</name>
    <dbReference type="NCBI Taxonomy" id="2447956"/>
    <lineage>
        <taxon>Eukaryota</taxon>
        <taxon>Fungi</taxon>
        <taxon>Dikarya</taxon>
        <taxon>Basidiomycota</taxon>
        <taxon>Agaricomycotina</taxon>
        <taxon>Agaricomycetes</taxon>
        <taxon>Polyporales</taxon>
        <taxon>Steccherinaceae</taxon>
        <taxon>Antrodiella</taxon>
    </lineage>
</organism>
<gene>
    <name evidence="7" type="ORF">EUX98_g8722</name>
</gene>
<comment type="caution">
    <text evidence="7">The sequence shown here is derived from an EMBL/GenBank/DDBJ whole genome shotgun (WGS) entry which is preliminary data.</text>
</comment>
<comment type="catalytic activity">
    <reaction evidence="4">
        <text>L-seryl-[protein] + ATP = O-phospho-L-seryl-[protein] + ADP + H(+)</text>
        <dbReference type="Rhea" id="RHEA:17989"/>
        <dbReference type="Rhea" id="RHEA-COMP:9863"/>
        <dbReference type="Rhea" id="RHEA-COMP:11604"/>
        <dbReference type="ChEBI" id="CHEBI:15378"/>
        <dbReference type="ChEBI" id="CHEBI:29999"/>
        <dbReference type="ChEBI" id="CHEBI:30616"/>
        <dbReference type="ChEBI" id="CHEBI:83421"/>
        <dbReference type="ChEBI" id="CHEBI:456216"/>
        <dbReference type="EC" id="2.7.11.1"/>
    </reaction>
</comment>
<dbReference type="Pfam" id="PF00069">
    <property type="entry name" value="Pkinase"/>
    <property type="match status" value="1"/>
</dbReference>
<name>A0A4S4M5F2_9APHY</name>
<feature type="region of interest" description="Disordered" evidence="5">
    <location>
        <begin position="937"/>
        <end position="980"/>
    </location>
</feature>
<dbReference type="InterPro" id="IPR011009">
    <property type="entry name" value="Kinase-like_dom_sf"/>
</dbReference>
<keyword evidence="8" id="KW-1185">Reference proteome</keyword>
<dbReference type="PANTHER" id="PTHR22988">
    <property type="entry name" value="MYOTONIC DYSTROPHY S/T KINASE-RELATED"/>
    <property type="match status" value="1"/>
</dbReference>
<evidence type="ECO:0000313" key="8">
    <source>
        <dbReference type="Proteomes" id="UP000308730"/>
    </source>
</evidence>
<dbReference type="SMART" id="SM00220">
    <property type="entry name" value="S_TKc"/>
    <property type="match status" value="1"/>
</dbReference>
<dbReference type="PROSITE" id="PS50011">
    <property type="entry name" value="PROTEIN_KINASE_DOM"/>
    <property type="match status" value="1"/>
</dbReference>
<dbReference type="PANTHER" id="PTHR22988:SF71">
    <property type="entry name" value="CITRON RHO-INTERACTING KINASE"/>
    <property type="match status" value="1"/>
</dbReference>
<dbReference type="GO" id="GO:0031032">
    <property type="term" value="P:actomyosin structure organization"/>
    <property type="evidence" value="ECO:0007669"/>
    <property type="project" value="TreeGrafter"/>
</dbReference>
<dbReference type="Gene3D" id="3.30.200.20">
    <property type="entry name" value="Phosphorylase Kinase, domain 1"/>
    <property type="match status" value="1"/>
</dbReference>
<dbReference type="Proteomes" id="UP000308730">
    <property type="component" value="Unassembled WGS sequence"/>
</dbReference>
<evidence type="ECO:0000256" key="3">
    <source>
        <dbReference type="ARBA" id="ARBA00047899"/>
    </source>
</evidence>
<evidence type="ECO:0000256" key="4">
    <source>
        <dbReference type="ARBA" id="ARBA00048679"/>
    </source>
</evidence>
<feature type="compositionally biased region" description="Low complexity" evidence="5">
    <location>
        <begin position="938"/>
        <end position="978"/>
    </location>
</feature>
<evidence type="ECO:0000256" key="2">
    <source>
        <dbReference type="ARBA" id="ARBA00038271"/>
    </source>
</evidence>